<evidence type="ECO:0000256" key="7">
    <source>
        <dbReference type="PIRNR" id="PIRNR028763"/>
    </source>
</evidence>
<protein>
    <recommendedName>
        <fullName evidence="7">DNA-directed RNA polymerase III subunit RPC6</fullName>
        <shortName evidence="7">RNA polymerase III subunit C6</shortName>
    </recommendedName>
</protein>
<organism evidence="8 9">
    <name type="scientific">Nephila pilipes</name>
    <name type="common">Giant wood spider</name>
    <name type="synonym">Nephila maculata</name>
    <dbReference type="NCBI Taxonomy" id="299642"/>
    <lineage>
        <taxon>Eukaryota</taxon>
        <taxon>Metazoa</taxon>
        <taxon>Ecdysozoa</taxon>
        <taxon>Arthropoda</taxon>
        <taxon>Chelicerata</taxon>
        <taxon>Arachnida</taxon>
        <taxon>Araneae</taxon>
        <taxon>Araneomorphae</taxon>
        <taxon>Entelegynae</taxon>
        <taxon>Araneoidea</taxon>
        <taxon>Nephilidae</taxon>
        <taxon>Nephila</taxon>
    </lineage>
</organism>
<dbReference type="AlphaFoldDB" id="A0A8X6N4V7"/>
<reference evidence="8" key="1">
    <citation type="submission" date="2020-08" db="EMBL/GenBank/DDBJ databases">
        <title>Multicomponent nature underlies the extraordinary mechanical properties of spider dragline silk.</title>
        <authorList>
            <person name="Kono N."/>
            <person name="Nakamura H."/>
            <person name="Mori M."/>
            <person name="Yoshida Y."/>
            <person name="Ohtoshi R."/>
            <person name="Malay A.D."/>
            <person name="Moran D.A.P."/>
            <person name="Tomita M."/>
            <person name="Numata K."/>
            <person name="Arakawa K."/>
        </authorList>
    </citation>
    <scope>NUCLEOTIDE SEQUENCE</scope>
</reference>
<dbReference type="GO" id="GO:0006383">
    <property type="term" value="P:transcription by RNA polymerase III"/>
    <property type="evidence" value="ECO:0007669"/>
    <property type="project" value="UniProtKB-UniRule"/>
</dbReference>
<sequence>MTEQKGTFNSESESTVIATLKNHPSGVTQKILMDSIPSLAVLDLAQILNKLISQGKIDLLKKGKQLVYALKDDSSKKSQGADVEENLILDAVKKAGDNGITAKDLKFATNLPQPQITKMLKNMESRRIVKSVVACNKKKLFMLFELQPSHTVTGGTFFTGQEFETEFVDVLGDQCYRYLLQAKGLADKLTDPVSQRLASFKSSRDICDYINSLKISKIELKLPDIEKILEALVYDNKVEKSISLTNSSTKESGSENFYKVTKSLISSAGLMRMPCGVCPVYYECGKGKTVSPSTCVYMKEWLDL</sequence>
<comment type="caution">
    <text evidence="8">The sequence shown here is derived from an EMBL/GenBank/DDBJ whole genome shotgun (WGS) entry which is preliminary data.</text>
</comment>
<name>A0A8X6N4V7_NEPPI</name>
<proteinExistence type="inferred from homology"/>
<evidence type="ECO:0000313" key="8">
    <source>
        <dbReference type="EMBL" id="GFS94347.1"/>
    </source>
</evidence>
<dbReference type="Proteomes" id="UP000887013">
    <property type="component" value="Unassembled WGS sequence"/>
</dbReference>
<dbReference type="GO" id="GO:0005666">
    <property type="term" value="C:RNA polymerase III complex"/>
    <property type="evidence" value="ECO:0007669"/>
    <property type="project" value="UniProtKB-UniRule"/>
</dbReference>
<keyword evidence="5 7" id="KW-0539">Nucleus</keyword>
<dbReference type="InterPro" id="IPR036390">
    <property type="entry name" value="WH_DNA-bd_sf"/>
</dbReference>
<evidence type="ECO:0000256" key="1">
    <source>
        <dbReference type="ARBA" id="ARBA00004123"/>
    </source>
</evidence>
<dbReference type="FunFam" id="1.10.10.10:FF:000116">
    <property type="entry name" value="DNA-directed RNA polymerase III subunit RPC6"/>
    <property type="match status" value="1"/>
</dbReference>
<dbReference type="PANTHER" id="PTHR12780">
    <property type="entry name" value="RNA POLYMERASE III DNA DIRECTED , 39KD SUBUNIT-RELATED"/>
    <property type="match status" value="1"/>
</dbReference>
<evidence type="ECO:0000256" key="6">
    <source>
        <dbReference type="ARBA" id="ARBA00055148"/>
    </source>
</evidence>
<comment type="subcellular location">
    <subcellularLocation>
        <location evidence="1 7">Nucleus</location>
    </subcellularLocation>
</comment>
<dbReference type="FunFam" id="1.10.10.10:FF:000237">
    <property type="entry name" value="DNA-directed RNA polymerase III subunit RPC6"/>
    <property type="match status" value="1"/>
</dbReference>
<dbReference type="OrthoDB" id="613763at2759"/>
<dbReference type="Gene3D" id="1.10.10.10">
    <property type="entry name" value="Winged helix-like DNA-binding domain superfamily/Winged helix DNA-binding domain"/>
    <property type="match status" value="2"/>
</dbReference>
<evidence type="ECO:0000256" key="2">
    <source>
        <dbReference type="ARBA" id="ARBA00011038"/>
    </source>
</evidence>
<gene>
    <name evidence="8" type="primary">POLR3F</name>
    <name evidence="8" type="ORF">NPIL_88751</name>
</gene>
<evidence type="ECO:0000313" key="9">
    <source>
        <dbReference type="Proteomes" id="UP000887013"/>
    </source>
</evidence>
<comment type="function">
    <text evidence="6 7">DNA-dependent RNA polymerase catalyzes the transcription of DNA into RNA using the four ribonucleoside triphosphates as substrates. Specific peripheric component of RNA polymerase III which synthesizes small RNAs, such as 5S rRNA and tRNAs.</text>
</comment>
<keyword evidence="3 7" id="KW-0240">DNA-directed RNA polymerase</keyword>
<dbReference type="InterPro" id="IPR036388">
    <property type="entry name" value="WH-like_DNA-bd_sf"/>
</dbReference>
<comment type="similarity">
    <text evidence="2 7">Belongs to the eukaryotic RPC34/RPC39 RNA polymerase subunit family.</text>
</comment>
<dbReference type="InterPro" id="IPR007832">
    <property type="entry name" value="RNA_pol_Rpc34"/>
</dbReference>
<evidence type="ECO:0000256" key="5">
    <source>
        <dbReference type="ARBA" id="ARBA00023242"/>
    </source>
</evidence>
<evidence type="ECO:0000256" key="4">
    <source>
        <dbReference type="ARBA" id="ARBA00023163"/>
    </source>
</evidence>
<dbReference type="Pfam" id="PF05158">
    <property type="entry name" value="RNA_pol_Rpc34"/>
    <property type="match status" value="1"/>
</dbReference>
<accession>A0A8X6N4V7</accession>
<dbReference type="GO" id="GO:0005654">
    <property type="term" value="C:nucleoplasm"/>
    <property type="evidence" value="ECO:0007669"/>
    <property type="project" value="UniProtKB-ARBA"/>
</dbReference>
<dbReference type="SUPFAM" id="SSF46785">
    <property type="entry name" value="Winged helix' DNA-binding domain"/>
    <property type="match status" value="2"/>
</dbReference>
<keyword evidence="9" id="KW-1185">Reference proteome</keyword>
<evidence type="ECO:0000256" key="3">
    <source>
        <dbReference type="ARBA" id="ARBA00022478"/>
    </source>
</evidence>
<dbReference type="EMBL" id="BMAW01005476">
    <property type="protein sequence ID" value="GFS94347.1"/>
    <property type="molecule type" value="Genomic_DNA"/>
</dbReference>
<dbReference type="PIRSF" id="PIRSF028763">
    <property type="entry name" value="RNA_pol_Rpc34"/>
    <property type="match status" value="1"/>
</dbReference>
<dbReference type="GO" id="GO:0005737">
    <property type="term" value="C:cytoplasm"/>
    <property type="evidence" value="ECO:0007669"/>
    <property type="project" value="UniProtKB-ARBA"/>
</dbReference>
<dbReference type="InterPro" id="IPR016049">
    <property type="entry name" value="RNA_pol_Rpc34-like"/>
</dbReference>
<keyword evidence="4 7" id="KW-0804">Transcription</keyword>